<feature type="region of interest" description="Disordered" evidence="1">
    <location>
        <begin position="180"/>
        <end position="400"/>
    </location>
</feature>
<feature type="region of interest" description="Disordered" evidence="1">
    <location>
        <begin position="1"/>
        <end position="147"/>
    </location>
</feature>
<dbReference type="EMBL" id="JBIMZQ010000001">
    <property type="protein sequence ID" value="KAL3674372.1"/>
    <property type="molecule type" value="Genomic_DNA"/>
</dbReference>
<protein>
    <recommendedName>
        <fullName evidence="4">Myb-like domain-containing protein</fullName>
    </recommendedName>
</protein>
<feature type="compositionally biased region" description="Basic and acidic residues" evidence="1">
    <location>
        <begin position="61"/>
        <end position="84"/>
    </location>
</feature>
<feature type="compositionally biased region" description="Acidic residues" evidence="1">
    <location>
        <begin position="328"/>
        <end position="338"/>
    </location>
</feature>
<evidence type="ECO:0000256" key="1">
    <source>
        <dbReference type="SAM" id="MobiDB-lite"/>
    </source>
</evidence>
<feature type="compositionally biased region" description="Acidic residues" evidence="1">
    <location>
        <begin position="188"/>
        <end position="208"/>
    </location>
</feature>
<dbReference type="Proteomes" id="UP001632037">
    <property type="component" value="Unassembled WGS sequence"/>
</dbReference>
<evidence type="ECO:0008006" key="4">
    <source>
        <dbReference type="Google" id="ProtNLM"/>
    </source>
</evidence>
<accession>A0ABD3G5C9</accession>
<feature type="compositionally biased region" description="Polar residues" evidence="1">
    <location>
        <begin position="1"/>
        <end position="18"/>
    </location>
</feature>
<feature type="compositionally biased region" description="Low complexity" evidence="1">
    <location>
        <begin position="133"/>
        <end position="146"/>
    </location>
</feature>
<feature type="compositionally biased region" description="Low complexity" evidence="1">
    <location>
        <begin position="87"/>
        <end position="100"/>
    </location>
</feature>
<feature type="compositionally biased region" description="Basic residues" evidence="1">
    <location>
        <begin position="20"/>
        <end position="44"/>
    </location>
</feature>
<sequence>MARTGTRASTTKKLSSGGKTARKVTAKAAPKKNTAKTTPKKKTAKAAPAKEKTTKAAPAKKSAEEMMAEEKTAEETMAEKKKPQENTTKAMTAKAAPAKTKTAKSKRTPKASAKETAATTAATAKETDKQLDKAAASKAPAVAANKPTGEASTALMVPRAGVATRLDSLREVPLVDYIRAASGYTRDDESDDDYNPEHDSDDGVDDEVVPLGVVDDTLDDVAAGAHPGTASGAREAAVGTAHEGDDSRTPTDIPSNTEGNAASPSNTEGNTASPSNTEGNTTDMDLTTQAGPMSDTGNANGAEQPSNGADDSAVGAQRQAQGVVPVVAEEDAEEEDAEDKAGSVAGAEAKHKRPSSGADDDADDEDDGDDNARPTKCAKVTSPAGEPDRHLSRRKTKHAEMREKIVKTHKSIENQKPGLPQKAFKTWAEFEKVLKAYEEENFLCFRIRTSETRARYNRWSHMLMLLVVLLFN</sequence>
<feature type="compositionally biased region" description="Acidic residues" evidence="1">
    <location>
        <begin position="358"/>
        <end position="369"/>
    </location>
</feature>
<proteinExistence type="predicted"/>
<feature type="compositionally biased region" description="Polar residues" evidence="1">
    <location>
        <begin position="250"/>
        <end position="309"/>
    </location>
</feature>
<dbReference type="AlphaFoldDB" id="A0ABD3G5C9"/>
<evidence type="ECO:0000313" key="2">
    <source>
        <dbReference type="EMBL" id="KAL3674372.1"/>
    </source>
</evidence>
<reference evidence="2 3" key="1">
    <citation type="submission" date="2024-09" db="EMBL/GenBank/DDBJ databases">
        <title>Genome sequencing and assembly of Phytophthora oleae, isolate VK10A, causative agent of rot of olive drupes.</title>
        <authorList>
            <person name="Conti Taguali S."/>
            <person name="Riolo M."/>
            <person name="La Spada F."/>
            <person name="Cacciola S.O."/>
            <person name="Dionisio G."/>
        </authorList>
    </citation>
    <scope>NUCLEOTIDE SEQUENCE [LARGE SCALE GENOMIC DNA]</scope>
    <source>
        <strain evidence="2 3">VK10A</strain>
    </source>
</reference>
<organism evidence="2 3">
    <name type="scientific">Phytophthora oleae</name>
    <dbReference type="NCBI Taxonomy" id="2107226"/>
    <lineage>
        <taxon>Eukaryota</taxon>
        <taxon>Sar</taxon>
        <taxon>Stramenopiles</taxon>
        <taxon>Oomycota</taxon>
        <taxon>Peronosporomycetes</taxon>
        <taxon>Peronosporales</taxon>
        <taxon>Peronosporaceae</taxon>
        <taxon>Phytophthora</taxon>
    </lineage>
</organism>
<gene>
    <name evidence="2" type="ORF">V7S43_000328</name>
</gene>
<keyword evidence="3" id="KW-1185">Reference proteome</keyword>
<feature type="compositionally biased region" description="Low complexity" evidence="1">
    <location>
        <begin position="110"/>
        <end position="124"/>
    </location>
</feature>
<evidence type="ECO:0000313" key="3">
    <source>
        <dbReference type="Proteomes" id="UP001632037"/>
    </source>
</evidence>
<comment type="caution">
    <text evidence="2">The sequence shown here is derived from an EMBL/GenBank/DDBJ whole genome shotgun (WGS) entry which is preliminary data.</text>
</comment>
<name>A0ABD3G5C9_9STRA</name>